<proteinExistence type="predicted"/>
<dbReference type="InterPro" id="IPR050266">
    <property type="entry name" value="AB_hydrolase_sf"/>
</dbReference>
<dbReference type="PANTHER" id="PTHR43798:SF33">
    <property type="entry name" value="HYDROLASE, PUTATIVE (AFU_ORTHOLOGUE AFUA_2G14860)-RELATED"/>
    <property type="match status" value="1"/>
</dbReference>
<evidence type="ECO:0000256" key="2">
    <source>
        <dbReference type="SAM" id="SignalP"/>
    </source>
</evidence>
<gene>
    <name evidence="4" type="ORF">TrST_g1433</name>
</gene>
<dbReference type="EMBL" id="BRXY01000466">
    <property type="protein sequence ID" value="GMH96363.1"/>
    <property type="molecule type" value="Genomic_DNA"/>
</dbReference>
<dbReference type="Pfam" id="PF00561">
    <property type="entry name" value="Abhydrolase_1"/>
    <property type="match status" value="1"/>
</dbReference>
<keyword evidence="5" id="KW-1185">Reference proteome</keyword>
<keyword evidence="2" id="KW-0732">Signal</keyword>
<feature type="chain" id="PRO_5040856606" description="AB hydrolase-1 domain-containing protein" evidence="2">
    <location>
        <begin position="21"/>
        <end position="406"/>
    </location>
</feature>
<sequence>MQSYFPLIIVFFCLIVCTNGSTWKAQAKPSPPSRFGRVESKMSGRINYNIRFPEQGLVSSLKSKLRNRRRPQSPLPVTASPTPPLEKAFEQPPFLNFIHPMVDSATLLLAKLYTGGKSKIVPTSIAPMHVLDIPGSGTSGPIVLLHGVTSCASDFTPLASDLKKKYSRVIAIDLLGHGLTPLPDCEGEPRGLPNFNWMTKAVGEVLDSLIPGHKALLLGNSMGGLVAMRMALERPDKVNGLFLISPAGGPLDQKDIGRLSNIFNIGSQEEGKTFIKRMHGLEPPSGLLHLMAWVARGRVAREEVKQIFASITPENFMTENECKAISVPTALFWGGEEKVLPSSHLDFFRSNIPNVAVCNPPCFGHVPQNDNWKYVSQRCAEFTKTYSGGGGEAIEGWLQPSCLERK</sequence>
<accession>A0A9W7EYE1</accession>
<dbReference type="InterPro" id="IPR000073">
    <property type="entry name" value="AB_hydrolase_1"/>
</dbReference>
<evidence type="ECO:0000259" key="3">
    <source>
        <dbReference type="Pfam" id="PF00561"/>
    </source>
</evidence>
<dbReference type="InterPro" id="IPR029058">
    <property type="entry name" value="AB_hydrolase_fold"/>
</dbReference>
<reference evidence="5" key="1">
    <citation type="journal article" date="2023" name="Commun. Biol.">
        <title>Genome analysis of Parmales, the sister group of diatoms, reveals the evolutionary specialization of diatoms from phago-mixotrophs to photoautotrophs.</title>
        <authorList>
            <person name="Ban H."/>
            <person name="Sato S."/>
            <person name="Yoshikawa S."/>
            <person name="Yamada K."/>
            <person name="Nakamura Y."/>
            <person name="Ichinomiya M."/>
            <person name="Sato N."/>
            <person name="Blanc-Mathieu R."/>
            <person name="Endo H."/>
            <person name="Kuwata A."/>
            <person name="Ogata H."/>
        </authorList>
    </citation>
    <scope>NUCLEOTIDE SEQUENCE [LARGE SCALE GENOMIC DNA]</scope>
    <source>
        <strain evidence="5">NIES 3701</strain>
    </source>
</reference>
<name>A0A9W7EYE1_9STRA</name>
<feature type="domain" description="AB hydrolase-1" evidence="3">
    <location>
        <begin position="141"/>
        <end position="368"/>
    </location>
</feature>
<dbReference type="OrthoDB" id="2498029at2759"/>
<feature type="region of interest" description="Disordered" evidence="1">
    <location>
        <begin position="64"/>
        <end position="84"/>
    </location>
</feature>
<protein>
    <recommendedName>
        <fullName evidence="3">AB hydrolase-1 domain-containing protein</fullName>
    </recommendedName>
</protein>
<dbReference type="Proteomes" id="UP001165085">
    <property type="component" value="Unassembled WGS sequence"/>
</dbReference>
<organism evidence="4 5">
    <name type="scientific">Triparma strigata</name>
    <dbReference type="NCBI Taxonomy" id="1606541"/>
    <lineage>
        <taxon>Eukaryota</taxon>
        <taxon>Sar</taxon>
        <taxon>Stramenopiles</taxon>
        <taxon>Ochrophyta</taxon>
        <taxon>Bolidophyceae</taxon>
        <taxon>Parmales</taxon>
        <taxon>Triparmaceae</taxon>
        <taxon>Triparma</taxon>
    </lineage>
</organism>
<evidence type="ECO:0000313" key="4">
    <source>
        <dbReference type="EMBL" id="GMH96363.1"/>
    </source>
</evidence>
<dbReference type="AlphaFoldDB" id="A0A9W7EYE1"/>
<feature type="signal peptide" evidence="2">
    <location>
        <begin position="1"/>
        <end position="20"/>
    </location>
</feature>
<dbReference type="Gene3D" id="3.40.50.1820">
    <property type="entry name" value="alpha/beta hydrolase"/>
    <property type="match status" value="1"/>
</dbReference>
<dbReference type="GO" id="GO:0016020">
    <property type="term" value="C:membrane"/>
    <property type="evidence" value="ECO:0007669"/>
    <property type="project" value="TreeGrafter"/>
</dbReference>
<evidence type="ECO:0000313" key="5">
    <source>
        <dbReference type="Proteomes" id="UP001165085"/>
    </source>
</evidence>
<dbReference type="PANTHER" id="PTHR43798">
    <property type="entry name" value="MONOACYLGLYCEROL LIPASE"/>
    <property type="match status" value="1"/>
</dbReference>
<comment type="caution">
    <text evidence="4">The sequence shown here is derived from an EMBL/GenBank/DDBJ whole genome shotgun (WGS) entry which is preliminary data.</text>
</comment>
<dbReference type="PRINTS" id="PR00111">
    <property type="entry name" value="ABHYDROLASE"/>
</dbReference>
<evidence type="ECO:0000256" key="1">
    <source>
        <dbReference type="SAM" id="MobiDB-lite"/>
    </source>
</evidence>
<dbReference type="SUPFAM" id="SSF53474">
    <property type="entry name" value="alpha/beta-Hydrolases"/>
    <property type="match status" value="1"/>
</dbReference>